<dbReference type="InterPro" id="IPR002142">
    <property type="entry name" value="Peptidase_S49"/>
</dbReference>
<reference evidence="6 7" key="1">
    <citation type="submission" date="2014-01" db="EMBL/GenBank/DDBJ databases">
        <authorList>
            <person name="Durkin A.S."/>
            <person name="McCorrison J."/>
            <person name="Torralba M."/>
            <person name="Gillis M."/>
            <person name="Haft D.H."/>
            <person name="Methe B."/>
            <person name="Sutton G."/>
            <person name="Nelson K.E."/>
        </authorList>
    </citation>
    <scope>NUCLEOTIDE SEQUENCE [LARGE SCALE GENOMIC DNA]</scope>
    <source>
        <strain evidence="6 7">205/92</strain>
    </source>
</reference>
<keyword evidence="4" id="KW-0720">Serine protease</keyword>
<dbReference type="EMBL" id="JALD01000024">
    <property type="protein sequence ID" value="EUD12400.1"/>
    <property type="molecule type" value="Genomic_DNA"/>
</dbReference>
<comment type="similarity">
    <text evidence="1">Belongs to the peptidase S49 family.</text>
</comment>
<dbReference type="AlphaFoldDB" id="A0AAV3M9S4"/>
<comment type="caution">
    <text evidence="6">The sequence shown here is derived from an EMBL/GenBank/DDBJ whole genome shotgun (WGS) entry which is preliminary data.</text>
</comment>
<dbReference type="CDD" id="cd07022">
    <property type="entry name" value="S49_Sppa_36K_type"/>
    <property type="match status" value="1"/>
</dbReference>
<proteinExistence type="inferred from homology"/>
<evidence type="ECO:0000256" key="3">
    <source>
        <dbReference type="ARBA" id="ARBA00022801"/>
    </source>
</evidence>
<evidence type="ECO:0000256" key="2">
    <source>
        <dbReference type="ARBA" id="ARBA00022670"/>
    </source>
</evidence>
<sequence length="493" mass="51978">MSRNLSHIAAMAFNEPLLLEPAYARVFFCALGNEMGALSLGLPQEASLLSAPDMQRTVDAFMVNGKCPAKLYRVEQGIAVLPVSGTLVHKLGAMRPFSGMTGYDGITALLKQAVTDPEVKGILLDIDSPGGQASGAFDCADMVARLGQEKPIWALCHDMACSAAMLLASACSRRLVTQTAKIGSIGVMMAHANREQQLAQTGVDITLIYSGAHKVDGNAFQALPERVRADFQRQIDEARTLFVQKVAGYLGVPESTIRETEAATYQGQAGIDVGLADDMVNAADAVDVMASAFMINQRKEDKMSETQLTAAQIAAQENQRVMGILTCPEAKGRESQAQVLASQPGVSVEQARAILAASGVVDTTASAVSESDKILACEEAKGREKLAQALAATPGMTAEYAKPILVAAAPEGDSVRDAILGCDEAKGREALAQVLAADPTLTVAKAKQFLAAAPQEKTSSQEGLFDRFMAQQTSATVSAQTQVDNSNPLAEMP</sequence>
<dbReference type="RefSeq" id="WP_196231764.1">
    <property type="nucleotide sequence ID" value="NZ_JALD01000024.1"/>
</dbReference>
<dbReference type="PANTHER" id="PTHR33209:SF1">
    <property type="entry name" value="PEPTIDASE S49 DOMAIN-CONTAINING PROTEIN"/>
    <property type="match status" value="1"/>
</dbReference>
<protein>
    <submittedName>
        <fullName evidence="6">Signal peptide peptidase SppA, 36K type</fullName>
    </submittedName>
</protein>
<gene>
    <name evidence="6" type="ORF">HMPREF1563_2840</name>
</gene>
<evidence type="ECO:0000313" key="6">
    <source>
        <dbReference type="EMBL" id="EUD12400.1"/>
    </source>
</evidence>
<dbReference type="GO" id="GO:0006508">
    <property type="term" value="P:proteolysis"/>
    <property type="evidence" value="ECO:0007669"/>
    <property type="project" value="UniProtKB-KW"/>
</dbReference>
<dbReference type="PANTHER" id="PTHR33209">
    <property type="entry name" value="PROTEASE 4"/>
    <property type="match status" value="1"/>
</dbReference>
<dbReference type="InterPro" id="IPR029045">
    <property type="entry name" value="ClpP/crotonase-like_dom_sf"/>
</dbReference>
<feature type="domain" description="Peptidase S49" evidence="5">
    <location>
        <begin position="147"/>
        <end position="291"/>
    </location>
</feature>
<keyword evidence="2" id="KW-0645">Protease</keyword>
<evidence type="ECO:0000256" key="4">
    <source>
        <dbReference type="ARBA" id="ARBA00022825"/>
    </source>
</evidence>
<organism evidence="6 7">
    <name type="scientific">Providencia alcalifaciens 205/92</name>
    <dbReference type="NCBI Taxonomy" id="1256988"/>
    <lineage>
        <taxon>Bacteria</taxon>
        <taxon>Pseudomonadati</taxon>
        <taxon>Pseudomonadota</taxon>
        <taxon>Gammaproteobacteria</taxon>
        <taxon>Enterobacterales</taxon>
        <taxon>Morganellaceae</taxon>
        <taxon>Providencia</taxon>
    </lineage>
</organism>
<dbReference type="InterPro" id="IPR033855">
    <property type="entry name" value="Protein_C"/>
</dbReference>
<evidence type="ECO:0000313" key="7">
    <source>
        <dbReference type="Proteomes" id="UP000022311"/>
    </source>
</evidence>
<dbReference type="Gene3D" id="3.90.226.10">
    <property type="entry name" value="2-enoyl-CoA Hydratase, Chain A, domain 1"/>
    <property type="match status" value="1"/>
</dbReference>
<name>A0AAV3M9S4_9GAMM</name>
<dbReference type="Proteomes" id="UP000022311">
    <property type="component" value="Unassembled WGS sequence"/>
</dbReference>
<dbReference type="SUPFAM" id="SSF52096">
    <property type="entry name" value="ClpP/crotonase"/>
    <property type="match status" value="1"/>
</dbReference>
<keyword evidence="3" id="KW-0378">Hydrolase</keyword>
<evidence type="ECO:0000256" key="1">
    <source>
        <dbReference type="ARBA" id="ARBA00008683"/>
    </source>
</evidence>
<dbReference type="Pfam" id="PF01343">
    <property type="entry name" value="Peptidase_S49"/>
    <property type="match status" value="1"/>
</dbReference>
<evidence type="ECO:0000259" key="5">
    <source>
        <dbReference type="Pfam" id="PF01343"/>
    </source>
</evidence>
<accession>A0AAV3M9S4</accession>
<dbReference type="GO" id="GO:0008236">
    <property type="term" value="F:serine-type peptidase activity"/>
    <property type="evidence" value="ECO:0007669"/>
    <property type="project" value="UniProtKB-KW"/>
</dbReference>